<dbReference type="PANTHER" id="PTHR43386:SF1">
    <property type="entry name" value="D,D-DIPEPTIDE TRANSPORT SYSTEM PERMEASE PROTEIN DDPC-RELATED"/>
    <property type="match status" value="1"/>
</dbReference>
<keyword evidence="4 7" id="KW-0812">Transmembrane</keyword>
<evidence type="ECO:0000256" key="6">
    <source>
        <dbReference type="ARBA" id="ARBA00023136"/>
    </source>
</evidence>
<dbReference type="AlphaFoldDB" id="A0A0L6TXX3"/>
<keyword evidence="10" id="KW-1185">Reference proteome</keyword>
<evidence type="ECO:0000256" key="7">
    <source>
        <dbReference type="RuleBase" id="RU363032"/>
    </source>
</evidence>
<evidence type="ECO:0000256" key="1">
    <source>
        <dbReference type="ARBA" id="ARBA00004651"/>
    </source>
</evidence>
<dbReference type="OrthoDB" id="9797852at2"/>
<dbReference type="GO" id="GO:0055085">
    <property type="term" value="P:transmembrane transport"/>
    <property type="evidence" value="ECO:0007669"/>
    <property type="project" value="InterPro"/>
</dbReference>
<evidence type="ECO:0000259" key="8">
    <source>
        <dbReference type="PROSITE" id="PS50928"/>
    </source>
</evidence>
<keyword evidence="5 7" id="KW-1133">Transmembrane helix</keyword>
<protein>
    <recommendedName>
        <fullName evidence="8">ABC transmembrane type-1 domain-containing protein</fullName>
    </recommendedName>
</protein>
<gene>
    <name evidence="9" type="ORF">AKG39_13720</name>
</gene>
<proteinExistence type="inferred from homology"/>
<sequence>MKTKKIQLIVGILLASIMIVLAIFAPILAPNDPNKIDVMNSLNQSSSEFPLGTDQLGRCIFSRLLYGARTSLTVTAMVLVVTITIGTLVGTLSGIFSDRLIDKLFTALCEVLLAFPGILFALVIAGMLGPGVLNIMIAIAIVSWAKYARVIRGLVIGTKNADYVKAARVAGTNHLHMITWHILPNIKNTIGTLIVTDIGSTILTISGLSFIGLGAQASEAEWGMMINEARMYIIKSPQMILYPIVTIIIVVLAFNLIGDALASNEELEGL</sequence>
<dbReference type="SUPFAM" id="SSF161098">
    <property type="entry name" value="MetI-like"/>
    <property type="match status" value="1"/>
</dbReference>
<dbReference type="InterPro" id="IPR050366">
    <property type="entry name" value="BP-dependent_transpt_permease"/>
</dbReference>
<dbReference type="GO" id="GO:0005886">
    <property type="term" value="C:plasma membrane"/>
    <property type="evidence" value="ECO:0007669"/>
    <property type="project" value="UniProtKB-SubCell"/>
</dbReference>
<accession>A0A0L6TXX3</accession>
<dbReference type="InterPro" id="IPR035906">
    <property type="entry name" value="MetI-like_sf"/>
</dbReference>
<feature type="transmembrane region" description="Helical" evidence="7">
    <location>
        <begin position="7"/>
        <end position="29"/>
    </location>
</feature>
<evidence type="ECO:0000256" key="5">
    <source>
        <dbReference type="ARBA" id="ARBA00022989"/>
    </source>
</evidence>
<feature type="transmembrane region" description="Helical" evidence="7">
    <location>
        <begin position="72"/>
        <end position="92"/>
    </location>
</feature>
<comment type="subcellular location">
    <subcellularLocation>
        <location evidence="1 7">Cell membrane</location>
        <topology evidence="1 7">Multi-pass membrane protein</topology>
    </subcellularLocation>
</comment>
<comment type="caution">
    <text evidence="9">The sequence shown here is derived from an EMBL/GenBank/DDBJ whole genome shotgun (WGS) entry which is preliminary data.</text>
</comment>
<name>A0A0L6TXX3_9FIRM</name>
<dbReference type="Proteomes" id="UP000036873">
    <property type="component" value="Unassembled WGS sequence"/>
</dbReference>
<evidence type="ECO:0000256" key="2">
    <source>
        <dbReference type="ARBA" id="ARBA00022448"/>
    </source>
</evidence>
<dbReference type="EMBL" id="LGYO01000034">
    <property type="protein sequence ID" value="KNZ41129.1"/>
    <property type="molecule type" value="Genomic_DNA"/>
</dbReference>
<dbReference type="PROSITE" id="PS50928">
    <property type="entry name" value="ABC_TM1"/>
    <property type="match status" value="1"/>
</dbReference>
<evidence type="ECO:0000256" key="4">
    <source>
        <dbReference type="ARBA" id="ARBA00022692"/>
    </source>
</evidence>
<dbReference type="PANTHER" id="PTHR43386">
    <property type="entry name" value="OLIGOPEPTIDE TRANSPORT SYSTEM PERMEASE PROTEIN APPC"/>
    <property type="match status" value="1"/>
</dbReference>
<reference evidence="10" key="1">
    <citation type="submission" date="2015-07" db="EMBL/GenBank/DDBJ databases">
        <title>Draft genome sequence of Acetobacterium bakii DSM 8293, a potential psychrophilic chemical producer through syngas fermentation.</title>
        <authorList>
            <person name="Song Y."/>
            <person name="Hwang S."/>
            <person name="Cho B.-K."/>
        </authorList>
    </citation>
    <scope>NUCLEOTIDE SEQUENCE [LARGE SCALE GENOMIC DNA]</scope>
    <source>
        <strain evidence="10">DSM 8239</strain>
    </source>
</reference>
<evidence type="ECO:0000256" key="3">
    <source>
        <dbReference type="ARBA" id="ARBA00022475"/>
    </source>
</evidence>
<comment type="similarity">
    <text evidence="7">Belongs to the binding-protein-dependent transport system permease family.</text>
</comment>
<dbReference type="RefSeq" id="WP_050740969.1">
    <property type="nucleotide sequence ID" value="NZ_LGYO01000034.1"/>
</dbReference>
<keyword evidence="2 7" id="KW-0813">Transport</keyword>
<evidence type="ECO:0000313" key="10">
    <source>
        <dbReference type="Proteomes" id="UP000036873"/>
    </source>
</evidence>
<feature type="transmembrane region" description="Helical" evidence="7">
    <location>
        <begin position="240"/>
        <end position="258"/>
    </location>
</feature>
<dbReference type="InterPro" id="IPR000515">
    <property type="entry name" value="MetI-like"/>
</dbReference>
<keyword evidence="6 7" id="KW-0472">Membrane</keyword>
<keyword evidence="3" id="KW-1003">Cell membrane</keyword>
<dbReference type="Gene3D" id="1.10.3720.10">
    <property type="entry name" value="MetI-like"/>
    <property type="match status" value="1"/>
</dbReference>
<feature type="domain" description="ABC transmembrane type-1" evidence="8">
    <location>
        <begin position="68"/>
        <end position="258"/>
    </location>
</feature>
<dbReference type="STRING" id="52689.AKG39_13720"/>
<organism evidence="9 10">
    <name type="scientific">Acetobacterium bakii</name>
    <dbReference type="NCBI Taxonomy" id="52689"/>
    <lineage>
        <taxon>Bacteria</taxon>
        <taxon>Bacillati</taxon>
        <taxon>Bacillota</taxon>
        <taxon>Clostridia</taxon>
        <taxon>Eubacteriales</taxon>
        <taxon>Eubacteriaceae</taxon>
        <taxon>Acetobacterium</taxon>
    </lineage>
</organism>
<evidence type="ECO:0000313" key="9">
    <source>
        <dbReference type="EMBL" id="KNZ41129.1"/>
    </source>
</evidence>
<dbReference type="CDD" id="cd06261">
    <property type="entry name" value="TM_PBP2"/>
    <property type="match status" value="1"/>
</dbReference>
<dbReference type="Pfam" id="PF00528">
    <property type="entry name" value="BPD_transp_1"/>
    <property type="match status" value="1"/>
</dbReference>